<evidence type="ECO:0000259" key="5">
    <source>
        <dbReference type="Pfam" id="PF24883"/>
    </source>
</evidence>
<feature type="repeat" description="ANK" evidence="2">
    <location>
        <begin position="902"/>
        <end position="934"/>
    </location>
</feature>
<dbReference type="SUPFAM" id="SSF48403">
    <property type="entry name" value="Ankyrin repeat"/>
    <property type="match status" value="1"/>
</dbReference>
<sequence length="999" mass="112424">MKTTDMADPKKYTVGWICALPVESVAAQALLDEEHDDIPLVAQHDNNSYALGRIGKHNIVIAVLPDGEYGLSSATAVARDLLHSFPNVRIGLMVGIGGGAPSSKHDIRLGDVVVSSRGGGKGGVFQYDYGKAVQNKEISFEHMDCLDQPPMALRTAVAALKGKHIRKGHQINASIEEALRKWPRLGGEYSRPPLESDRLYKSNVVHPDSPEGCATVCDSAPNHIVNRTQRGEHQDNPAIHYGLIASANQLMKDVRIRDRLAADKGVLCFEMEAAGLMNHFPCLVIRGICDYADSHKNKVWQGYAAMVAAAYAKELLSVTHPERVLQEKAIPQFVSADPVVQELLTATNETISKHATKQDTRYEKDKQIEYHRVFKASQYEEFKNINPDRVPGTCKWVVEHPQYRKWRQSSHDDLLWISADPGCGKSVLAKALIDEELNNAGDYTVCYFFFKDNEDQNDLATALCAVLHQLFGRLPHLLRHAANAFEKNGHKLQNEVDELWRIFLAAATDDSAGSVICIFDALDECQRHGRRKLVRLITDFYARRVSASARAFPLKFLATSRPYQDIESGFGDIPPELPSIRLAGEESNADISEEINLVIRQKVKELRTDQEVRDLLEAKLLAVSNRTYLWLHLVWDELQQSRRSRTALVKKIDSLPSTVEQAYESILQRIRPDQREEAQILLHIVVGARRPLTLMEMDVAFQLAVDSPGATAHEELDLDTDRFKSDIRELCGLFVFISDSRIYLIHQTAKEFLVAREGASDATGEFWRHSLRRESSDQIMTRVCVQYLSFRDIRDDLIQEEMRKDDPDIKDFPLLEYSAVNWLAHFRDVYDADDGLLNFVFTLYDAQTERYKTWLSIFWNAAHPYTPRRGLQPVHLAALTGQIEMVKRLLEEGADVNAQGGDYGNALQAASSEGRDETVQLLLEEGADVNAQGGRYGNALYAAISEGYTEIVKLLLEKGANVNAQGRQVRQRSAGRLIPRPCRDYQDALDQWGGRQPHR</sequence>
<dbReference type="SMART" id="SM00248">
    <property type="entry name" value="ANK"/>
    <property type="match status" value="3"/>
</dbReference>
<feature type="repeat" description="ANK" evidence="2">
    <location>
        <begin position="869"/>
        <end position="901"/>
    </location>
</feature>
<dbReference type="OrthoDB" id="1577640at2759"/>
<dbReference type="PROSITE" id="PS50297">
    <property type="entry name" value="ANK_REP_REGION"/>
    <property type="match status" value="3"/>
</dbReference>
<dbReference type="InterPro" id="IPR036770">
    <property type="entry name" value="Ankyrin_rpt-contain_sf"/>
</dbReference>
<proteinExistence type="predicted"/>
<accession>A0A8K0X9L7</accession>
<evidence type="ECO:0000259" key="3">
    <source>
        <dbReference type="Pfam" id="PF22939"/>
    </source>
</evidence>
<reference evidence="6" key="1">
    <citation type="journal article" date="2021" name="Nat. Commun.">
        <title>Genetic determinants of endophytism in the Arabidopsis root mycobiome.</title>
        <authorList>
            <person name="Mesny F."/>
            <person name="Miyauchi S."/>
            <person name="Thiergart T."/>
            <person name="Pickel B."/>
            <person name="Atanasova L."/>
            <person name="Karlsson M."/>
            <person name="Huettel B."/>
            <person name="Barry K.W."/>
            <person name="Haridas S."/>
            <person name="Chen C."/>
            <person name="Bauer D."/>
            <person name="Andreopoulos W."/>
            <person name="Pangilinan J."/>
            <person name="LaButti K."/>
            <person name="Riley R."/>
            <person name="Lipzen A."/>
            <person name="Clum A."/>
            <person name="Drula E."/>
            <person name="Henrissat B."/>
            <person name="Kohler A."/>
            <person name="Grigoriev I.V."/>
            <person name="Martin F.M."/>
            <person name="Hacquard S."/>
        </authorList>
    </citation>
    <scope>NUCLEOTIDE SEQUENCE</scope>
    <source>
        <strain evidence="6">MPI-CAGE-AT-0016</strain>
    </source>
</reference>
<dbReference type="Gene3D" id="3.40.50.1580">
    <property type="entry name" value="Nucleoside phosphorylase domain"/>
    <property type="match status" value="1"/>
</dbReference>
<keyword evidence="7" id="KW-1185">Reference proteome</keyword>
<dbReference type="Pfam" id="PF24883">
    <property type="entry name" value="NPHP3_N"/>
    <property type="match status" value="1"/>
</dbReference>
<feature type="domain" description="DUF7069" evidence="4">
    <location>
        <begin position="591"/>
        <end position="640"/>
    </location>
</feature>
<dbReference type="EMBL" id="JAGPXD010000001">
    <property type="protein sequence ID" value="KAH7377131.1"/>
    <property type="molecule type" value="Genomic_DNA"/>
</dbReference>
<dbReference type="AlphaFoldDB" id="A0A8K0X9L7"/>
<dbReference type="Pfam" id="PF22939">
    <property type="entry name" value="WHD_GPIID"/>
    <property type="match status" value="1"/>
</dbReference>
<dbReference type="Gene3D" id="3.40.50.300">
    <property type="entry name" value="P-loop containing nucleotide triphosphate hydrolases"/>
    <property type="match status" value="1"/>
</dbReference>
<dbReference type="InterPro" id="IPR055497">
    <property type="entry name" value="DUF7069"/>
</dbReference>
<dbReference type="GO" id="GO:0003824">
    <property type="term" value="F:catalytic activity"/>
    <property type="evidence" value="ECO:0007669"/>
    <property type="project" value="InterPro"/>
</dbReference>
<dbReference type="PRINTS" id="PR01415">
    <property type="entry name" value="ANKYRIN"/>
</dbReference>
<evidence type="ECO:0000313" key="7">
    <source>
        <dbReference type="Proteomes" id="UP000813385"/>
    </source>
</evidence>
<dbReference type="SUPFAM" id="SSF53167">
    <property type="entry name" value="Purine and uridine phosphorylases"/>
    <property type="match status" value="1"/>
</dbReference>
<organism evidence="6 7">
    <name type="scientific">Plectosphaerella cucumerina</name>
    <dbReference type="NCBI Taxonomy" id="40658"/>
    <lineage>
        <taxon>Eukaryota</taxon>
        <taxon>Fungi</taxon>
        <taxon>Dikarya</taxon>
        <taxon>Ascomycota</taxon>
        <taxon>Pezizomycotina</taxon>
        <taxon>Sordariomycetes</taxon>
        <taxon>Hypocreomycetidae</taxon>
        <taxon>Glomerellales</taxon>
        <taxon>Plectosphaerellaceae</taxon>
        <taxon>Plectosphaerella</taxon>
    </lineage>
</organism>
<dbReference type="Proteomes" id="UP000813385">
    <property type="component" value="Unassembled WGS sequence"/>
</dbReference>
<dbReference type="Pfam" id="PF12796">
    <property type="entry name" value="Ank_2"/>
    <property type="match status" value="1"/>
</dbReference>
<feature type="domain" description="GPI inositol-deacylase winged helix" evidence="3">
    <location>
        <begin position="674"/>
        <end position="761"/>
    </location>
</feature>
<dbReference type="PANTHER" id="PTHR46082">
    <property type="entry name" value="ATP/GTP-BINDING PROTEIN-RELATED"/>
    <property type="match status" value="1"/>
</dbReference>
<evidence type="ECO:0000313" key="6">
    <source>
        <dbReference type="EMBL" id="KAH7377131.1"/>
    </source>
</evidence>
<evidence type="ECO:0000256" key="1">
    <source>
        <dbReference type="ARBA" id="ARBA00022737"/>
    </source>
</evidence>
<feature type="domain" description="Nephrocystin 3-like N-terminal" evidence="5">
    <location>
        <begin position="392"/>
        <end position="561"/>
    </location>
</feature>
<evidence type="ECO:0008006" key="8">
    <source>
        <dbReference type="Google" id="ProtNLM"/>
    </source>
</evidence>
<comment type="caution">
    <text evidence="6">The sequence shown here is derived from an EMBL/GenBank/DDBJ whole genome shotgun (WGS) entry which is preliminary data.</text>
</comment>
<dbReference type="SUPFAM" id="SSF52540">
    <property type="entry name" value="P-loop containing nucleoside triphosphate hydrolases"/>
    <property type="match status" value="1"/>
</dbReference>
<dbReference type="PANTHER" id="PTHR46082:SF11">
    <property type="entry name" value="AAA+ ATPASE DOMAIN-CONTAINING PROTEIN-RELATED"/>
    <property type="match status" value="1"/>
</dbReference>
<dbReference type="InterPro" id="IPR027417">
    <property type="entry name" value="P-loop_NTPase"/>
</dbReference>
<dbReference type="InterPro" id="IPR002110">
    <property type="entry name" value="Ankyrin_rpt"/>
</dbReference>
<keyword evidence="1" id="KW-0677">Repeat</keyword>
<feature type="repeat" description="ANK" evidence="2">
    <location>
        <begin position="935"/>
        <end position="967"/>
    </location>
</feature>
<dbReference type="PROSITE" id="PS50088">
    <property type="entry name" value="ANK_REPEAT"/>
    <property type="match status" value="3"/>
</dbReference>
<dbReference type="Gene3D" id="1.25.40.20">
    <property type="entry name" value="Ankyrin repeat-containing domain"/>
    <property type="match status" value="1"/>
</dbReference>
<dbReference type="InterPro" id="IPR053137">
    <property type="entry name" value="NLR-like"/>
</dbReference>
<dbReference type="InterPro" id="IPR054471">
    <property type="entry name" value="GPIID_WHD"/>
</dbReference>
<dbReference type="Pfam" id="PF23239">
    <property type="entry name" value="DUF7069"/>
    <property type="match status" value="1"/>
</dbReference>
<protein>
    <recommendedName>
        <fullName evidence="8">Nucleoside phosphorylase domain-containing protein</fullName>
    </recommendedName>
</protein>
<name>A0A8K0X9L7_9PEZI</name>
<keyword evidence="2" id="KW-0040">ANK repeat</keyword>
<dbReference type="GO" id="GO:0009116">
    <property type="term" value="P:nucleoside metabolic process"/>
    <property type="evidence" value="ECO:0007669"/>
    <property type="project" value="InterPro"/>
</dbReference>
<evidence type="ECO:0000256" key="2">
    <source>
        <dbReference type="PROSITE-ProRule" id="PRU00023"/>
    </source>
</evidence>
<evidence type="ECO:0000259" key="4">
    <source>
        <dbReference type="Pfam" id="PF23239"/>
    </source>
</evidence>
<dbReference type="InterPro" id="IPR056884">
    <property type="entry name" value="NPHP3-like_N"/>
</dbReference>
<dbReference type="InterPro" id="IPR035994">
    <property type="entry name" value="Nucleoside_phosphorylase_sf"/>
</dbReference>
<gene>
    <name evidence="6" type="ORF">B0T11DRAFT_27613</name>
</gene>